<evidence type="ECO:0000313" key="1">
    <source>
        <dbReference type="EMBL" id="RON21623.1"/>
    </source>
</evidence>
<comment type="caution">
    <text evidence="1">The sequence shown here is derived from an EMBL/GenBank/DDBJ whole genome shotgun (WGS) entry which is preliminary data.</text>
</comment>
<proteinExistence type="predicted"/>
<dbReference type="EMBL" id="MOBN01000049">
    <property type="protein sequence ID" value="RON21623.1"/>
    <property type="molecule type" value="Genomic_DNA"/>
</dbReference>
<gene>
    <name evidence="1" type="ORF">BK663_28765</name>
</gene>
<evidence type="ECO:0000313" key="2">
    <source>
        <dbReference type="Proteomes" id="UP000284168"/>
    </source>
</evidence>
<dbReference type="Proteomes" id="UP000284168">
    <property type="component" value="Unassembled WGS sequence"/>
</dbReference>
<dbReference type="AlphaFoldDB" id="A0A423I7Y8"/>
<name>A0A423I7Y8_9PSED</name>
<reference evidence="1 2" key="1">
    <citation type="submission" date="2016-10" db="EMBL/GenBank/DDBJ databases">
        <title>Comparative genome analysis of multiple Pseudomonas spp. focuses on biocontrol and plant growth promoting traits.</title>
        <authorList>
            <person name="Tao X.-Y."/>
            <person name="Taylor C.G."/>
        </authorList>
    </citation>
    <scope>NUCLEOTIDE SEQUENCE [LARGE SCALE GENOMIC DNA]</scope>
    <source>
        <strain evidence="1 2">48C10</strain>
    </source>
</reference>
<organism evidence="1 2">
    <name type="scientific">Pseudomonas lini</name>
    <dbReference type="NCBI Taxonomy" id="163011"/>
    <lineage>
        <taxon>Bacteria</taxon>
        <taxon>Pseudomonadati</taxon>
        <taxon>Pseudomonadota</taxon>
        <taxon>Gammaproteobacteria</taxon>
        <taxon>Pseudomonadales</taxon>
        <taxon>Pseudomonadaceae</taxon>
        <taxon>Pseudomonas</taxon>
    </lineage>
</organism>
<protein>
    <submittedName>
        <fullName evidence="1">Uncharacterized protein</fullName>
    </submittedName>
</protein>
<accession>A0A423I7Y8</accession>
<sequence length="74" mass="8753">MTVCWVERRAVEVIDNLWAALDTFDRKEEFINLTLMMLMALECCSFAQQFPCHLHGSQRRYALIRWSISDRGDN</sequence>